<dbReference type="EMBL" id="JAZHOG010000002">
    <property type="protein sequence ID" value="MEJ8566924.1"/>
    <property type="molecule type" value="Genomic_DNA"/>
</dbReference>
<dbReference type="RefSeq" id="WP_354694242.1">
    <property type="nucleotide sequence ID" value="NZ_JAZHOG010000002.1"/>
</dbReference>
<proteinExistence type="predicted"/>
<gene>
    <name evidence="1" type="ORF">V3330_04750</name>
</gene>
<evidence type="ECO:0000313" key="2">
    <source>
        <dbReference type="Proteomes" id="UP001359886"/>
    </source>
</evidence>
<name>A0AAW9R5L6_9GAMM</name>
<reference evidence="1 2" key="1">
    <citation type="submission" date="2024-02" db="EMBL/GenBank/DDBJ databases">
        <title>A novel Wenzhouxiangellaceae bacterium, isolated from coastal sediments.</title>
        <authorList>
            <person name="Du Z.-J."/>
            <person name="Ye Y.-Q."/>
            <person name="Zhang X.-Y."/>
        </authorList>
    </citation>
    <scope>NUCLEOTIDE SEQUENCE [LARGE SCALE GENOMIC DNA]</scope>
    <source>
        <strain evidence="1 2">CH-27</strain>
    </source>
</reference>
<evidence type="ECO:0000313" key="1">
    <source>
        <dbReference type="EMBL" id="MEJ8566924.1"/>
    </source>
</evidence>
<accession>A0AAW9R5L6</accession>
<organism evidence="1 2">
    <name type="scientific">Elongatibacter sediminis</name>
    <dbReference type="NCBI Taxonomy" id="3119006"/>
    <lineage>
        <taxon>Bacteria</taxon>
        <taxon>Pseudomonadati</taxon>
        <taxon>Pseudomonadota</taxon>
        <taxon>Gammaproteobacteria</taxon>
        <taxon>Chromatiales</taxon>
        <taxon>Wenzhouxiangellaceae</taxon>
        <taxon>Elongatibacter</taxon>
    </lineage>
</organism>
<sequence>MKFHDVGDESEAQLGAREFAVAVQPHQGAEQPVNARRAPVTISVMIDSYCAVERRSTARISTSARYPAGAVVTDNSLPLFSPIPESPHGW</sequence>
<comment type="caution">
    <text evidence="1">The sequence shown here is derived from an EMBL/GenBank/DDBJ whole genome shotgun (WGS) entry which is preliminary data.</text>
</comment>
<dbReference type="AlphaFoldDB" id="A0AAW9R5L6"/>
<protein>
    <submittedName>
        <fullName evidence="1">Uncharacterized protein</fullName>
    </submittedName>
</protein>
<keyword evidence="2" id="KW-1185">Reference proteome</keyword>
<dbReference type="Proteomes" id="UP001359886">
    <property type="component" value="Unassembled WGS sequence"/>
</dbReference>